<dbReference type="SUPFAM" id="SSF49373">
    <property type="entry name" value="Invasin/intimin cell-adhesion fragments"/>
    <property type="match status" value="1"/>
</dbReference>
<evidence type="ECO:0000313" key="4">
    <source>
        <dbReference type="Proteomes" id="UP000219636"/>
    </source>
</evidence>
<evidence type="ECO:0000313" key="3">
    <source>
        <dbReference type="EMBL" id="SOB90264.1"/>
    </source>
</evidence>
<dbReference type="Gene3D" id="2.60.40.1220">
    <property type="match status" value="4"/>
</dbReference>
<organism evidence="3 4">
    <name type="scientific">Ureibacillus xyleni</name>
    <dbReference type="NCBI Taxonomy" id="614648"/>
    <lineage>
        <taxon>Bacteria</taxon>
        <taxon>Bacillati</taxon>
        <taxon>Bacillota</taxon>
        <taxon>Bacilli</taxon>
        <taxon>Bacillales</taxon>
        <taxon>Caryophanaceae</taxon>
        <taxon>Ureibacillus</taxon>
    </lineage>
</organism>
<dbReference type="InterPro" id="IPR008964">
    <property type="entry name" value="Invasin/intimin_cell_adhesion"/>
</dbReference>
<feature type="chain" id="PRO_5012560829" description="Ig-like protein group 2" evidence="2">
    <location>
        <begin position="26"/>
        <end position="1117"/>
    </location>
</feature>
<gene>
    <name evidence="3" type="ORF">SAMN05880501_101128</name>
</gene>
<evidence type="ECO:0008006" key="5">
    <source>
        <dbReference type="Google" id="ProtNLM"/>
    </source>
</evidence>
<dbReference type="Gene3D" id="2.60.40.1080">
    <property type="match status" value="1"/>
</dbReference>
<dbReference type="OrthoDB" id="1706086at2"/>
<dbReference type="Proteomes" id="UP000219636">
    <property type="component" value="Unassembled WGS sequence"/>
</dbReference>
<name>A0A285R8Q1_9BACL</name>
<dbReference type="EMBL" id="OBMQ01000001">
    <property type="protein sequence ID" value="SOB90264.1"/>
    <property type="molecule type" value="Genomic_DNA"/>
</dbReference>
<accession>A0A285R8Q1</accession>
<keyword evidence="4" id="KW-1185">Reference proteome</keyword>
<proteinExistence type="predicted"/>
<protein>
    <recommendedName>
        <fullName evidence="5">Ig-like protein group 2</fullName>
    </recommendedName>
</protein>
<feature type="signal peptide" evidence="2">
    <location>
        <begin position="1"/>
        <end position="25"/>
    </location>
</feature>
<dbReference type="AlphaFoldDB" id="A0A285R8Q1"/>
<dbReference type="InterPro" id="IPR014755">
    <property type="entry name" value="Cu-Rt/internalin_Ig-like"/>
</dbReference>
<evidence type="ECO:0000256" key="2">
    <source>
        <dbReference type="SAM" id="SignalP"/>
    </source>
</evidence>
<keyword evidence="1 2" id="KW-0732">Signal</keyword>
<sequence length="1117" mass="117011">MKKGFKLTSAAVIALSAVTPVAVSANTAASVQDGYYIGDKFYTGEQISKLSTAEIKQLIKAGFKAGKFVVVRDGKVYDFEREEVYRATKDTDLDSLGQSYEDFTKTGKTLSENGVGTTTPGETLKVESVSAITETGKDATIYTNVDDDKTVKVVASSENAEGNAVEGVTYSFESSNTNVATVAEDGTVTAVADGVARITVKTTNATEVKSAFVDVTVDTVLKVTKVEAVANNVLKVDFSTPLANNAELNTNYTVYKQDFSTIGISKAEFVSGSNKKSVYLTLDSNVALNTDYTLRLANVQDADNQVIATANQNNPFKTGAAFDTTKPALTGNPEATSSQTVVLNLTKPVKDTGVAKNTAAYTLKKKSDGSVVNVSKVEFVNNQQVKLTLASKLVNNIDYTLDIAADTLEDYVGNKNAATATTFVGFSDTVAPSLSAVKVTGTQSVEFEFNKDVDEDVRNYTTAPKVAVFDVTNGETYLGTVTDGGGATVGTNIAQSDETGHTTDKKFLEADLSTASPAVTLAAGKSYKFVVSGIQNLDGKAAGELTKTIEIPAVNLQGAEKEAGQNKKAILTFDKDVNVNTGDYVVTVYTIENGEIKSTEVLTNTGLDAAGLNAKQLRVTSANNFDAGKTYRVTINKVENGQNLDYVKLQSAEFTVADTSTKPVLESATQVVNSGNKLELAFNTEIAASQTFDYDLFKAGSSIPVDTGRGETSDLVKSAVDGKKATLELNAGVTLEDGVNYTLKLKGIVAQGQASSVEGFQTVTFTGKDYVDPTVSAIELVDANTVTLKFDEKVDISGVTSFEVLAPKDTWDDAWVAATPTLGVDGKTVTLKTAKPIATGFAASNANVRISGVIKDKSAQANELTASEFATDLGSATATDNAKPVAIKSYIDNGDKDVINVLFSEELNAAPANAGWTLNGFTGYAFDAAASLASDESIVQLDLDGDINTIALDQSALSLQFTGTDAVDKAQNLAADAFYNLKVTENVKPGAGTVTAVATTGKADGDVQTGDTITLTLDEQILTSTLTASDITITLDDDSTSNGDATVLTGSDLTLSWTNDNTVVITIAKTGVNVALDGTNDSATLDIAAGTFEDKNNNTNAGITGKAISGFQTPAGP</sequence>
<dbReference type="RefSeq" id="WP_097071718.1">
    <property type="nucleotide sequence ID" value="NZ_OBMQ01000001.1"/>
</dbReference>
<reference evidence="4" key="1">
    <citation type="submission" date="2017-08" db="EMBL/GenBank/DDBJ databases">
        <authorList>
            <person name="Varghese N."/>
            <person name="Submissions S."/>
        </authorList>
    </citation>
    <scope>NUCLEOTIDE SEQUENCE [LARGE SCALE GENOMIC DNA]</scope>
    <source>
        <strain evidence="4">JC22</strain>
    </source>
</reference>
<evidence type="ECO:0000256" key="1">
    <source>
        <dbReference type="ARBA" id="ARBA00022729"/>
    </source>
</evidence>